<organism evidence="2 3">
    <name type="scientific">Prymnesium parvum</name>
    <name type="common">Toxic golden alga</name>
    <dbReference type="NCBI Taxonomy" id="97485"/>
    <lineage>
        <taxon>Eukaryota</taxon>
        <taxon>Haptista</taxon>
        <taxon>Haptophyta</taxon>
        <taxon>Prymnesiophyceae</taxon>
        <taxon>Prymnesiales</taxon>
        <taxon>Prymnesiaceae</taxon>
        <taxon>Prymnesium</taxon>
    </lineage>
</organism>
<feature type="region of interest" description="Disordered" evidence="1">
    <location>
        <begin position="32"/>
        <end position="54"/>
    </location>
</feature>
<gene>
    <name evidence="2" type="ORF">AB1Y20_017351</name>
</gene>
<evidence type="ECO:0000313" key="2">
    <source>
        <dbReference type="EMBL" id="KAL1522359.1"/>
    </source>
</evidence>
<comment type="caution">
    <text evidence="2">The sequence shown here is derived from an EMBL/GenBank/DDBJ whole genome shotgun (WGS) entry which is preliminary data.</text>
</comment>
<dbReference type="Proteomes" id="UP001515480">
    <property type="component" value="Unassembled WGS sequence"/>
</dbReference>
<protein>
    <submittedName>
        <fullName evidence="2">Uncharacterized protein</fullName>
    </submittedName>
</protein>
<reference evidence="2 3" key="1">
    <citation type="journal article" date="2024" name="Science">
        <title>Giant polyketide synthase enzymes in the biosynthesis of giant marine polyether toxins.</title>
        <authorList>
            <person name="Fallon T.R."/>
            <person name="Shende V.V."/>
            <person name="Wierzbicki I.H."/>
            <person name="Pendleton A.L."/>
            <person name="Watervoot N.F."/>
            <person name="Auber R.P."/>
            <person name="Gonzalez D.J."/>
            <person name="Wisecaver J.H."/>
            <person name="Moore B.S."/>
        </authorList>
    </citation>
    <scope>NUCLEOTIDE SEQUENCE [LARGE SCALE GENOMIC DNA]</scope>
    <source>
        <strain evidence="2 3">12B1</strain>
    </source>
</reference>
<evidence type="ECO:0000313" key="3">
    <source>
        <dbReference type="Proteomes" id="UP001515480"/>
    </source>
</evidence>
<evidence type="ECO:0000256" key="1">
    <source>
        <dbReference type="SAM" id="MobiDB-lite"/>
    </source>
</evidence>
<dbReference type="EMBL" id="JBGBPQ010000006">
    <property type="protein sequence ID" value="KAL1522359.1"/>
    <property type="molecule type" value="Genomic_DNA"/>
</dbReference>
<sequence length="114" mass="11097">MGRLLHAKGTREQGQKQCVADGGAAAFWARSPGVKKSEPIEGGNDGAPDGGSAAELVDGGGETAVLRTVALMVAVTVAVPVVTSLVLGDGADGNAADGGAVLAVEKSAMVLKAA</sequence>
<dbReference type="AlphaFoldDB" id="A0AB34JK99"/>
<proteinExistence type="predicted"/>
<accession>A0AB34JK99</accession>
<keyword evidence="3" id="KW-1185">Reference proteome</keyword>
<name>A0AB34JK99_PRYPA</name>